<organism evidence="1 2">
    <name type="scientific">Hyaloperonospora arabidopsidis (strain Emoy2)</name>
    <name type="common">Downy mildew agent</name>
    <name type="synonym">Peronospora arabidopsidis</name>
    <dbReference type="NCBI Taxonomy" id="559515"/>
    <lineage>
        <taxon>Eukaryota</taxon>
        <taxon>Sar</taxon>
        <taxon>Stramenopiles</taxon>
        <taxon>Oomycota</taxon>
        <taxon>Peronosporomycetes</taxon>
        <taxon>Peronosporales</taxon>
        <taxon>Peronosporaceae</taxon>
        <taxon>Hyaloperonospora</taxon>
    </lineage>
</organism>
<reference evidence="2" key="1">
    <citation type="journal article" date="2010" name="Science">
        <title>Signatures of adaptation to obligate biotrophy in the Hyaloperonospora arabidopsidis genome.</title>
        <authorList>
            <person name="Baxter L."/>
            <person name="Tripathy S."/>
            <person name="Ishaque N."/>
            <person name="Boot N."/>
            <person name="Cabral A."/>
            <person name="Kemen E."/>
            <person name="Thines M."/>
            <person name="Ah-Fong A."/>
            <person name="Anderson R."/>
            <person name="Badejoko W."/>
            <person name="Bittner-Eddy P."/>
            <person name="Boore J.L."/>
            <person name="Chibucos M.C."/>
            <person name="Coates M."/>
            <person name="Dehal P."/>
            <person name="Delehaunty K."/>
            <person name="Dong S."/>
            <person name="Downton P."/>
            <person name="Dumas B."/>
            <person name="Fabro G."/>
            <person name="Fronick C."/>
            <person name="Fuerstenberg S.I."/>
            <person name="Fulton L."/>
            <person name="Gaulin E."/>
            <person name="Govers F."/>
            <person name="Hughes L."/>
            <person name="Humphray S."/>
            <person name="Jiang R.H."/>
            <person name="Judelson H."/>
            <person name="Kamoun S."/>
            <person name="Kyung K."/>
            <person name="Meijer H."/>
            <person name="Minx P."/>
            <person name="Morris P."/>
            <person name="Nelson J."/>
            <person name="Phuntumart V."/>
            <person name="Qutob D."/>
            <person name="Rehmany A."/>
            <person name="Rougon-Cardoso A."/>
            <person name="Ryden P."/>
            <person name="Torto-Alalibo T."/>
            <person name="Studholme D."/>
            <person name="Wang Y."/>
            <person name="Win J."/>
            <person name="Wood J."/>
            <person name="Clifton S.W."/>
            <person name="Rogers J."/>
            <person name="Van den Ackerveken G."/>
            <person name="Jones J.D."/>
            <person name="McDowell J.M."/>
            <person name="Beynon J."/>
            <person name="Tyler B.M."/>
        </authorList>
    </citation>
    <scope>NUCLEOTIDE SEQUENCE [LARGE SCALE GENOMIC DNA]</scope>
    <source>
        <strain evidence="2">Emoy2</strain>
    </source>
</reference>
<dbReference type="Proteomes" id="UP000011713">
    <property type="component" value="Unassembled WGS sequence"/>
</dbReference>
<dbReference type="AlphaFoldDB" id="M4BAJ4"/>
<dbReference type="EnsemblProtists" id="HpaT803304">
    <property type="protein sequence ID" value="HpaP803304"/>
    <property type="gene ID" value="HpaG803304"/>
</dbReference>
<keyword evidence="2" id="KW-1185">Reference proteome</keyword>
<dbReference type="VEuPathDB" id="FungiDB:HpaG803304"/>
<proteinExistence type="predicted"/>
<dbReference type="InParanoid" id="M4BAJ4"/>
<evidence type="ECO:0000313" key="1">
    <source>
        <dbReference type="EnsemblProtists" id="HpaP803304"/>
    </source>
</evidence>
<reference evidence="1" key="2">
    <citation type="submission" date="2015-06" db="UniProtKB">
        <authorList>
            <consortium name="EnsemblProtists"/>
        </authorList>
    </citation>
    <scope>IDENTIFICATION</scope>
    <source>
        <strain evidence="1">Emoy2</strain>
    </source>
</reference>
<name>M4BAJ4_HYAAE</name>
<dbReference type="EMBL" id="JH598070">
    <property type="status" value="NOT_ANNOTATED_CDS"/>
    <property type="molecule type" value="Genomic_DNA"/>
</dbReference>
<dbReference type="HOGENOM" id="CLU_2872398_0_0_1"/>
<protein>
    <submittedName>
        <fullName evidence="1">Uncharacterized protein</fullName>
    </submittedName>
</protein>
<sequence>MAGCRLSSIKEAEIAIFLREVKYHCPKRKPHLKLYIGAASLLDTHPWLGRNCNLQPSQPCWEER</sequence>
<evidence type="ECO:0000313" key="2">
    <source>
        <dbReference type="Proteomes" id="UP000011713"/>
    </source>
</evidence>
<accession>M4BAJ4</accession>